<keyword evidence="7 9" id="KW-0472">Membrane</keyword>
<name>A0A3B4E034_PYGNA</name>
<dbReference type="GO" id="GO:0005261">
    <property type="term" value="F:monoatomic cation channel activity"/>
    <property type="evidence" value="ECO:0007669"/>
    <property type="project" value="TreeGrafter"/>
</dbReference>
<evidence type="ECO:0000256" key="1">
    <source>
        <dbReference type="ARBA" id="ARBA00004141"/>
    </source>
</evidence>
<dbReference type="GO" id="GO:0005886">
    <property type="term" value="C:plasma membrane"/>
    <property type="evidence" value="ECO:0007669"/>
    <property type="project" value="TreeGrafter"/>
</dbReference>
<keyword evidence="4 9" id="KW-0812">Transmembrane</keyword>
<dbReference type="Pfam" id="PF14798">
    <property type="entry name" value="Ca_hom_mod"/>
    <property type="match status" value="1"/>
</dbReference>
<dbReference type="AlphaFoldDB" id="A0A3B4E034"/>
<evidence type="ECO:0000256" key="2">
    <source>
        <dbReference type="ARBA" id="ARBA00008497"/>
    </source>
</evidence>
<organism evidence="10 11">
    <name type="scientific">Pygocentrus nattereri</name>
    <name type="common">Red-bellied piranha</name>
    <dbReference type="NCBI Taxonomy" id="42514"/>
    <lineage>
        <taxon>Eukaryota</taxon>
        <taxon>Metazoa</taxon>
        <taxon>Chordata</taxon>
        <taxon>Craniata</taxon>
        <taxon>Vertebrata</taxon>
        <taxon>Euteleostomi</taxon>
        <taxon>Actinopterygii</taxon>
        <taxon>Neopterygii</taxon>
        <taxon>Teleostei</taxon>
        <taxon>Ostariophysi</taxon>
        <taxon>Characiformes</taxon>
        <taxon>Characoidei</taxon>
        <taxon>Pygocentrus</taxon>
    </lineage>
</organism>
<evidence type="ECO:0000256" key="4">
    <source>
        <dbReference type="ARBA" id="ARBA00022692"/>
    </source>
</evidence>
<evidence type="ECO:0000256" key="3">
    <source>
        <dbReference type="ARBA" id="ARBA00022448"/>
    </source>
</evidence>
<evidence type="ECO:0000313" key="10">
    <source>
        <dbReference type="Ensembl" id="ENSPNAP00000028619.2"/>
    </source>
</evidence>
<reference evidence="10" key="2">
    <citation type="submission" date="2025-08" db="UniProtKB">
        <authorList>
            <consortium name="Ensembl"/>
        </authorList>
    </citation>
    <scope>IDENTIFICATION</scope>
</reference>
<reference evidence="10" key="3">
    <citation type="submission" date="2025-09" db="UniProtKB">
        <authorList>
            <consortium name="Ensembl"/>
        </authorList>
    </citation>
    <scope>IDENTIFICATION</scope>
</reference>
<comment type="similarity">
    <text evidence="2">Belongs to the CALHM family.</text>
</comment>
<keyword evidence="5 9" id="KW-1133">Transmembrane helix</keyword>
<evidence type="ECO:0000256" key="7">
    <source>
        <dbReference type="ARBA" id="ARBA00023136"/>
    </source>
</evidence>
<evidence type="ECO:0000313" key="11">
    <source>
        <dbReference type="Proteomes" id="UP001501920"/>
    </source>
</evidence>
<dbReference type="PANTHER" id="PTHR32261:SF4">
    <property type="entry name" value="CALCIUM HOMEOSTASIS MODULATOR PROTEIN 6"/>
    <property type="match status" value="1"/>
</dbReference>
<evidence type="ECO:0000256" key="9">
    <source>
        <dbReference type="SAM" id="Phobius"/>
    </source>
</evidence>
<keyword evidence="6" id="KW-0406">Ion transport</keyword>
<dbReference type="InterPro" id="IPR029569">
    <property type="entry name" value="CALHM"/>
</dbReference>
<keyword evidence="3" id="KW-0813">Transport</keyword>
<reference evidence="10 11" key="1">
    <citation type="submission" date="2020-10" db="EMBL/GenBank/DDBJ databases">
        <title>Pygocentrus nattereri (red-bellied piranha) genome, fPygNat1, primary haplotype.</title>
        <authorList>
            <person name="Myers G."/>
            <person name="Meyer A."/>
            <person name="Karagic N."/>
            <person name="Pippel M."/>
            <person name="Winkler S."/>
            <person name="Tracey A."/>
            <person name="Wood J."/>
            <person name="Formenti G."/>
            <person name="Howe K."/>
            <person name="Fedrigo O."/>
            <person name="Jarvis E.D."/>
        </authorList>
    </citation>
    <scope>NUCLEOTIDE SEQUENCE [LARGE SCALE GENOMIC DNA]</scope>
</reference>
<feature type="transmembrane region" description="Helical" evidence="9">
    <location>
        <begin position="58"/>
        <end position="78"/>
    </location>
</feature>
<evidence type="ECO:0000256" key="8">
    <source>
        <dbReference type="ARBA" id="ARBA00023303"/>
    </source>
</evidence>
<dbReference type="OMA" id="TEWNCTT"/>
<evidence type="ECO:0000256" key="6">
    <source>
        <dbReference type="ARBA" id="ARBA00023065"/>
    </source>
</evidence>
<dbReference type="GO" id="GO:1904669">
    <property type="term" value="P:ATP export"/>
    <property type="evidence" value="ECO:0007669"/>
    <property type="project" value="UniProtKB-ARBA"/>
</dbReference>
<accession>A0A3B4E034</accession>
<keyword evidence="8" id="KW-0407">Ion channel</keyword>
<proteinExistence type="inferred from homology"/>
<dbReference type="Ensembl" id="ENSPNAT00000014925.2">
    <property type="protein sequence ID" value="ENSPNAP00000028619.2"/>
    <property type="gene ID" value="ENSPNAG00000014366.2"/>
</dbReference>
<protein>
    <submittedName>
        <fullName evidence="10">Uncharacterized protein</fullName>
    </submittedName>
</protein>
<dbReference type="PANTHER" id="PTHR32261">
    <property type="entry name" value="CALCIUM HOMEOSTASIS MODULATOR PROTEIN"/>
    <property type="match status" value="1"/>
</dbReference>
<comment type="subcellular location">
    <subcellularLocation>
        <location evidence="1">Membrane</location>
        <topology evidence="1">Multi-pass membrane protein</topology>
    </subcellularLocation>
</comment>
<keyword evidence="11" id="KW-1185">Reference proteome</keyword>
<dbReference type="Proteomes" id="UP001501920">
    <property type="component" value="Chromosome 25"/>
</dbReference>
<evidence type="ECO:0000256" key="5">
    <source>
        <dbReference type="ARBA" id="ARBA00022989"/>
    </source>
</evidence>
<feature type="transmembrane region" description="Helical" evidence="9">
    <location>
        <begin position="20"/>
        <end position="38"/>
    </location>
</feature>
<dbReference type="GeneTree" id="ENSGT00610000087461"/>
<sequence length="181" mass="20479">MKTFLDNENTEPVLRIIKGIQKFSLLFSIPFSVLMIGIEKVMETEFPCPCEPVLNQLLVVFMFITPALLAFIITMFLVRPCKHCSCCSCRKCCVKTFLPCLIPPVTWVIMLLLDGQYVACGLTFKQGNYVSDKDDPLVKWCKSSSSDETEEKQLRQHIVGLSQVRGRLFTSPTNKGVILFS</sequence>